<evidence type="ECO:0000313" key="1">
    <source>
        <dbReference type="EMBL" id="KAI4805605.1"/>
    </source>
</evidence>
<reference evidence="1" key="1">
    <citation type="submission" date="2022-05" db="EMBL/GenBank/DDBJ databases">
        <title>Chromosome-level genome of Chaenocephalus aceratus.</title>
        <authorList>
            <person name="Park H."/>
        </authorList>
    </citation>
    <scope>NUCLEOTIDE SEQUENCE</scope>
    <source>
        <strain evidence="1">KU_202001</strain>
    </source>
</reference>
<comment type="caution">
    <text evidence="1">The sequence shown here is derived from an EMBL/GenBank/DDBJ whole genome shotgun (WGS) entry which is preliminary data.</text>
</comment>
<evidence type="ECO:0000313" key="2">
    <source>
        <dbReference type="Proteomes" id="UP001057452"/>
    </source>
</evidence>
<keyword evidence="2" id="KW-1185">Reference proteome</keyword>
<accession>A0ACB9VZZ7</accession>
<gene>
    <name evidence="1" type="ORF">KUCAC02_010209</name>
</gene>
<proteinExistence type="predicted"/>
<dbReference type="EMBL" id="CM043805">
    <property type="protein sequence ID" value="KAI4805605.1"/>
    <property type="molecule type" value="Genomic_DNA"/>
</dbReference>
<organism evidence="1 2">
    <name type="scientific">Chaenocephalus aceratus</name>
    <name type="common">Blackfin icefish</name>
    <name type="synonym">Chaenichthys aceratus</name>
    <dbReference type="NCBI Taxonomy" id="36190"/>
    <lineage>
        <taxon>Eukaryota</taxon>
        <taxon>Metazoa</taxon>
        <taxon>Chordata</taxon>
        <taxon>Craniata</taxon>
        <taxon>Vertebrata</taxon>
        <taxon>Euteleostomi</taxon>
        <taxon>Actinopterygii</taxon>
        <taxon>Neopterygii</taxon>
        <taxon>Teleostei</taxon>
        <taxon>Neoteleostei</taxon>
        <taxon>Acanthomorphata</taxon>
        <taxon>Eupercaria</taxon>
        <taxon>Perciformes</taxon>
        <taxon>Notothenioidei</taxon>
        <taxon>Channichthyidae</taxon>
        <taxon>Chaenocephalus</taxon>
    </lineage>
</organism>
<dbReference type="Proteomes" id="UP001057452">
    <property type="component" value="Chromosome 21"/>
</dbReference>
<protein>
    <submittedName>
        <fullName evidence="1">Uncharacterized protein</fullName>
    </submittedName>
</protein>
<name>A0ACB9VZZ7_CHAAC</name>
<sequence length="212" mass="23882">MKKKTPNGTLISQMMDQTFPLRRREIVKKEPAVENMVERWPALFTERQVFAECNRVTSRNLEADFFEALDQHTPRFIQLFKSKKGSAFQLFLATTPGIFSKTCFDTTRGEALSSVTVGVLTVLSEDNPQEGPSSMQLEPISTDIVLEGGIVMENIKNFPQAVCLLFGLIYALHLDYPKCMANTLMFLQRVMLGLGTKTLSLKLLTLRNALLD</sequence>